<gene>
    <name evidence="2" type="ORF">OW157_05730</name>
</gene>
<name>A0A9X3JF22_9LACT</name>
<sequence>MREETSNWRDFTDDNSDYLLGGILLGCGLVIGGVVASLIANRQQSVSGKDVLEDVKAYFEADDTDAPIEGSWIELKPIPNQRYGQEQNIYFGGLSRTENKELVQYEFKANAENGQILEIYKVK</sequence>
<dbReference type="AlphaFoldDB" id="A0A9X3JF22"/>
<evidence type="ECO:0000313" key="2">
    <source>
        <dbReference type="EMBL" id="MCZ0726072.1"/>
    </source>
</evidence>
<keyword evidence="3" id="KW-1185">Reference proteome</keyword>
<evidence type="ECO:0000313" key="3">
    <source>
        <dbReference type="Proteomes" id="UP001146670"/>
    </source>
</evidence>
<protein>
    <submittedName>
        <fullName evidence="2">PepSY domain-containing protein</fullName>
    </submittedName>
</protein>
<dbReference type="EMBL" id="JAPRFR010000002">
    <property type="protein sequence ID" value="MCZ0726072.1"/>
    <property type="molecule type" value="Genomic_DNA"/>
</dbReference>
<keyword evidence="1" id="KW-0472">Membrane</keyword>
<comment type="caution">
    <text evidence="2">The sequence shown here is derived from an EMBL/GenBank/DDBJ whole genome shotgun (WGS) entry which is preliminary data.</text>
</comment>
<keyword evidence="1" id="KW-0812">Transmembrane</keyword>
<feature type="transmembrane region" description="Helical" evidence="1">
    <location>
        <begin position="18"/>
        <end position="40"/>
    </location>
</feature>
<organism evidence="2 3">
    <name type="scientific">Aerococcus kribbianus</name>
    <dbReference type="NCBI Taxonomy" id="2999064"/>
    <lineage>
        <taxon>Bacteria</taxon>
        <taxon>Bacillati</taxon>
        <taxon>Bacillota</taxon>
        <taxon>Bacilli</taxon>
        <taxon>Lactobacillales</taxon>
        <taxon>Aerococcaceae</taxon>
        <taxon>Aerococcus</taxon>
    </lineage>
</organism>
<proteinExistence type="predicted"/>
<accession>A0A9X3JF22</accession>
<reference evidence="2" key="1">
    <citation type="submission" date="2022-12" db="EMBL/GenBank/DDBJ databases">
        <title>Description and comparative metabolic analysis of Aerococcus sp. nov., isolated from the feces of a pig.</title>
        <authorList>
            <person name="Chang Y.-H."/>
        </authorList>
    </citation>
    <scope>NUCLEOTIDE SEQUENCE</scope>
    <source>
        <strain evidence="2">YH-aer222</strain>
    </source>
</reference>
<evidence type="ECO:0000256" key="1">
    <source>
        <dbReference type="SAM" id="Phobius"/>
    </source>
</evidence>
<keyword evidence="1" id="KW-1133">Transmembrane helix</keyword>
<dbReference type="Proteomes" id="UP001146670">
    <property type="component" value="Unassembled WGS sequence"/>
</dbReference>
<dbReference type="RefSeq" id="WP_268752400.1">
    <property type="nucleotide sequence ID" value="NZ_JAPRFQ010000002.1"/>
</dbReference>